<evidence type="ECO:0000256" key="12">
    <source>
        <dbReference type="SAM" id="Phobius"/>
    </source>
</evidence>
<feature type="transmembrane region" description="Helical" evidence="12">
    <location>
        <begin position="544"/>
        <end position="565"/>
    </location>
</feature>
<dbReference type="InterPro" id="IPR036093">
    <property type="entry name" value="NAC_dom_sf"/>
</dbReference>
<evidence type="ECO:0000256" key="7">
    <source>
        <dbReference type="ARBA" id="ARBA00023136"/>
    </source>
</evidence>
<keyword evidence="5" id="KW-0805">Transcription regulation</keyword>
<keyword evidence="9" id="KW-0804">Transcription</keyword>
<dbReference type="GO" id="GO:0000976">
    <property type="term" value="F:transcription cis-regulatory region binding"/>
    <property type="evidence" value="ECO:0007669"/>
    <property type="project" value="UniProtKB-ARBA"/>
</dbReference>
<evidence type="ECO:0000259" key="13">
    <source>
        <dbReference type="PROSITE" id="PS51005"/>
    </source>
</evidence>
<protein>
    <recommendedName>
        <fullName evidence="13">NAC domain-containing protein</fullName>
    </recommendedName>
</protein>
<dbReference type="GO" id="GO:0016020">
    <property type="term" value="C:membrane"/>
    <property type="evidence" value="ECO:0007669"/>
    <property type="project" value="UniProtKB-SubCell"/>
</dbReference>
<dbReference type="PROSITE" id="PS51005">
    <property type="entry name" value="NAC"/>
    <property type="match status" value="1"/>
</dbReference>
<evidence type="ECO:0000256" key="8">
    <source>
        <dbReference type="ARBA" id="ARBA00023159"/>
    </source>
</evidence>
<keyword evidence="3 12" id="KW-0812">Transmembrane</keyword>
<sequence>MGAVSVESLPLGFRFRPTDAELVNHYLKGKITGRIKSELEVIPEIDVCKCEPWDLPDKSLIKSIDPEWFFFSPKDRKYPSSNRSNRATEAGYWKATGKDRTIKSRSPGSMIVGMKKTLVFHRGRAPKGVRTNWIMHEYRTTEPEYESGLDLQENLQSLPRIFEMPPSAINELVADKMAFANSCLLKPEESYCNATIASDVADQGTDVATEVDSLLDDFAQYLGQECDKLGPDDYHISSPIVSHMGHSFYDGVNQGVLQELNQFDNIEQDSVTEFLAAVLFNQEECSHEASSACGGLITEFEPEDRNCIMDDSHWDTLSGKDSRTGSDEDTEVTIFEDGIGFYEEICRPPVGSSHLSQENSYNVPTEQDTWQISVFPNQNFSRNISSMNSSAGPLHQESTNMDNFDRAEIQIRVRKNLTDSDYLIKQQGSAMRRLRLQKFIHNGSAPRTVHALSSNNDDSDKSGVTEASEVLEHQFDDEKLVSGLTAEDTHDDANSTEIKSSSPEIYDSKPKLRSRARQTDKNADKTTGQSSDAMSTGAASHSPLTVILILSAMLLLALLGLFWCLSS</sequence>
<dbReference type="PANTHER" id="PTHR31744">
    <property type="entry name" value="PROTEIN CUP-SHAPED COTYLEDON 2-RELATED"/>
    <property type="match status" value="1"/>
</dbReference>
<evidence type="ECO:0000256" key="3">
    <source>
        <dbReference type="ARBA" id="ARBA00022692"/>
    </source>
</evidence>
<evidence type="ECO:0000256" key="11">
    <source>
        <dbReference type="SAM" id="MobiDB-lite"/>
    </source>
</evidence>
<dbReference type="GO" id="GO:0005634">
    <property type="term" value="C:nucleus"/>
    <property type="evidence" value="ECO:0007669"/>
    <property type="project" value="UniProtKB-SubCell"/>
</dbReference>
<organism evidence="14 15">
    <name type="scientific">Musa balbisiana</name>
    <name type="common">Banana</name>
    <dbReference type="NCBI Taxonomy" id="52838"/>
    <lineage>
        <taxon>Eukaryota</taxon>
        <taxon>Viridiplantae</taxon>
        <taxon>Streptophyta</taxon>
        <taxon>Embryophyta</taxon>
        <taxon>Tracheophyta</taxon>
        <taxon>Spermatophyta</taxon>
        <taxon>Magnoliopsida</taxon>
        <taxon>Liliopsida</taxon>
        <taxon>Zingiberales</taxon>
        <taxon>Musaceae</taxon>
        <taxon>Musa</taxon>
    </lineage>
</organism>
<evidence type="ECO:0000256" key="10">
    <source>
        <dbReference type="ARBA" id="ARBA00023242"/>
    </source>
</evidence>
<feature type="domain" description="NAC" evidence="13">
    <location>
        <begin position="9"/>
        <end position="164"/>
    </location>
</feature>
<evidence type="ECO:0000256" key="5">
    <source>
        <dbReference type="ARBA" id="ARBA00023015"/>
    </source>
</evidence>
<dbReference type="GO" id="GO:0006355">
    <property type="term" value="P:regulation of DNA-templated transcription"/>
    <property type="evidence" value="ECO:0007669"/>
    <property type="project" value="InterPro"/>
</dbReference>
<feature type="compositionally biased region" description="Polar residues" evidence="11">
    <location>
        <begin position="525"/>
        <end position="537"/>
    </location>
</feature>
<evidence type="ECO:0000256" key="6">
    <source>
        <dbReference type="ARBA" id="ARBA00023125"/>
    </source>
</evidence>
<dbReference type="Pfam" id="PF02365">
    <property type="entry name" value="NAM"/>
    <property type="match status" value="1"/>
</dbReference>
<dbReference type="SUPFAM" id="SSF101941">
    <property type="entry name" value="NAC domain"/>
    <property type="match status" value="1"/>
</dbReference>
<dbReference type="AlphaFoldDB" id="A0A4S8KHB5"/>
<evidence type="ECO:0000256" key="1">
    <source>
        <dbReference type="ARBA" id="ARBA00004123"/>
    </source>
</evidence>
<proteinExistence type="predicted"/>
<keyword evidence="8" id="KW-0010">Activator</keyword>
<accession>A0A4S8KHB5</accession>
<gene>
    <name evidence="14" type="ORF">C4D60_Mb04t36090</name>
</gene>
<comment type="caution">
    <text evidence="14">The sequence shown here is derived from an EMBL/GenBank/DDBJ whole genome shotgun (WGS) entry which is preliminary data.</text>
</comment>
<keyword evidence="15" id="KW-1185">Reference proteome</keyword>
<reference evidence="14 15" key="1">
    <citation type="journal article" date="2019" name="Nat. Plants">
        <title>Genome sequencing of Musa balbisiana reveals subgenome evolution and function divergence in polyploid bananas.</title>
        <authorList>
            <person name="Yao X."/>
        </authorList>
    </citation>
    <scope>NUCLEOTIDE SEQUENCE [LARGE SCALE GENOMIC DNA]</scope>
    <source>
        <strain evidence="15">cv. DH-PKW</strain>
        <tissue evidence="14">Leaves</tissue>
    </source>
</reference>
<evidence type="ECO:0000313" key="15">
    <source>
        <dbReference type="Proteomes" id="UP000317650"/>
    </source>
</evidence>
<keyword evidence="4 12" id="KW-1133">Transmembrane helix</keyword>
<name>A0A4S8KHB5_MUSBA</name>
<dbReference type="EMBL" id="PYDT01000001">
    <property type="protein sequence ID" value="THU74693.1"/>
    <property type="molecule type" value="Genomic_DNA"/>
</dbReference>
<keyword evidence="7 12" id="KW-0472">Membrane</keyword>
<feature type="region of interest" description="Disordered" evidence="11">
    <location>
        <begin position="484"/>
        <end position="537"/>
    </location>
</feature>
<evidence type="ECO:0000256" key="2">
    <source>
        <dbReference type="ARBA" id="ARBA00004167"/>
    </source>
</evidence>
<dbReference type="Gene3D" id="2.170.150.80">
    <property type="entry name" value="NAC domain"/>
    <property type="match status" value="1"/>
</dbReference>
<evidence type="ECO:0000256" key="4">
    <source>
        <dbReference type="ARBA" id="ARBA00022989"/>
    </source>
</evidence>
<evidence type="ECO:0000256" key="9">
    <source>
        <dbReference type="ARBA" id="ARBA00023163"/>
    </source>
</evidence>
<dbReference type="InterPro" id="IPR003441">
    <property type="entry name" value="NAC-dom"/>
</dbReference>
<dbReference type="PANTHER" id="PTHR31744:SF216">
    <property type="entry name" value="NAC TRANSCRIPTION FACTOR"/>
    <property type="match status" value="1"/>
</dbReference>
<keyword evidence="6" id="KW-0238">DNA-binding</keyword>
<dbReference type="Proteomes" id="UP000317650">
    <property type="component" value="Chromosome 4"/>
</dbReference>
<keyword evidence="10" id="KW-0539">Nucleus</keyword>
<dbReference type="STRING" id="52838.A0A4S8KHB5"/>
<evidence type="ECO:0000313" key="14">
    <source>
        <dbReference type="EMBL" id="THU74693.1"/>
    </source>
</evidence>
<comment type="subcellular location">
    <subcellularLocation>
        <location evidence="2">Membrane</location>
        <topology evidence="2">Single-pass membrane protein</topology>
    </subcellularLocation>
    <subcellularLocation>
        <location evidence="1">Nucleus</location>
    </subcellularLocation>
</comment>